<dbReference type="GO" id="GO:0001510">
    <property type="term" value="P:RNA methylation"/>
    <property type="evidence" value="ECO:0007669"/>
    <property type="project" value="InterPro"/>
</dbReference>
<feature type="binding site" evidence="5">
    <location>
        <position position="317"/>
    </location>
    <ligand>
        <name>S-adenosyl-L-methionine</name>
        <dbReference type="ChEBI" id="CHEBI:59789"/>
    </ligand>
</feature>
<protein>
    <recommendedName>
        <fullName evidence="6">SAM-dependent MTase RsmB/NOP-type domain-containing protein</fullName>
    </recommendedName>
</protein>
<dbReference type="RefSeq" id="WP_038466160.1">
    <property type="nucleotide sequence ID" value="NZ_CP008941.1"/>
</dbReference>
<sequence length="428" mass="48417">MKPAAHIQSAIELLSEIYGSSTPADVVVHAYMRQRRYIGSGDRRQILEIVYGIMRQYWLLDGMLSHCWAKPSEDPVQKARRQVLTYLVKIKAEAFISELFSGDEYAPKPLNQTEQDLMANLVSLDNRNLPEAAQLSCPGWIYDILKETYPDRYRDILFSLKESATVDLRVNTLKGSREQVLAKLRKEGIECHPTPLSPWGIRLTQRQPLRQHPLLQHGVLEVQDEGSQLIALACEAQPGMAIWDYCAGAAGKTLALAAMMHNKGRIVATDVVEWRLKNAPQRLRRAGVHNVETRLLDDESGKWLKRQAGKFDCVLVDAPCSGSGTWRRNPELRWRMTEKGFQELLQKQQEILKKASSLVKPGGRLVYATCSLLKPENSGQVIDFLNQNPDFKLNPLSFEFAKDGVLELNPVDHQTDGFFAAVMVRNKN</sequence>
<comment type="caution">
    <text evidence="5">Lacks conserved residue(s) required for the propagation of feature annotation.</text>
</comment>
<feature type="binding site" evidence="5">
    <location>
        <position position="297"/>
    </location>
    <ligand>
        <name>S-adenosyl-L-methionine</name>
        <dbReference type="ChEBI" id="CHEBI:59789"/>
    </ligand>
</feature>
<comment type="similarity">
    <text evidence="5">Belongs to the class I-like SAM-binding methyltransferase superfamily. RsmB/NOP family.</text>
</comment>
<feature type="binding site" evidence="5">
    <location>
        <position position="270"/>
    </location>
    <ligand>
        <name>S-adenosyl-L-methionine</name>
        <dbReference type="ChEBI" id="CHEBI:59789"/>
    </ligand>
</feature>
<dbReference type="PANTHER" id="PTHR22807">
    <property type="entry name" value="NOP2 YEAST -RELATED NOL1/NOP2/FMU SUN DOMAIN-CONTAINING"/>
    <property type="match status" value="1"/>
</dbReference>
<evidence type="ECO:0000313" key="8">
    <source>
        <dbReference type="Proteomes" id="UP000028926"/>
    </source>
</evidence>
<dbReference type="InterPro" id="IPR054728">
    <property type="entry name" value="RsmB-like_ferredoxin"/>
</dbReference>
<evidence type="ECO:0000256" key="4">
    <source>
        <dbReference type="ARBA" id="ARBA00022884"/>
    </source>
</evidence>
<dbReference type="InterPro" id="IPR001678">
    <property type="entry name" value="MeTrfase_RsmB-F_NOP2_dom"/>
</dbReference>
<evidence type="ECO:0000259" key="6">
    <source>
        <dbReference type="PROSITE" id="PS51686"/>
    </source>
</evidence>
<dbReference type="PRINTS" id="PR02008">
    <property type="entry name" value="RCMTFAMILY"/>
</dbReference>
<dbReference type="PROSITE" id="PS51686">
    <property type="entry name" value="SAM_MT_RSMB_NOP"/>
    <property type="match status" value="1"/>
</dbReference>
<keyword evidence="4 5" id="KW-0694">RNA-binding</keyword>
<evidence type="ECO:0000313" key="7">
    <source>
        <dbReference type="EMBL" id="AIK97087.1"/>
    </source>
</evidence>
<keyword evidence="3 5" id="KW-0949">S-adenosyl-L-methionine</keyword>
<evidence type="ECO:0000256" key="3">
    <source>
        <dbReference type="ARBA" id="ARBA00022691"/>
    </source>
</evidence>
<keyword evidence="2 5" id="KW-0808">Transferase</keyword>
<organism evidence="7 8">
    <name type="scientific">Candidatus Odyssella acanthamoebae</name>
    <dbReference type="NCBI Taxonomy" id="91604"/>
    <lineage>
        <taxon>Bacteria</taxon>
        <taxon>Pseudomonadati</taxon>
        <taxon>Pseudomonadota</taxon>
        <taxon>Alphaproteobacteria</taxon>
        <taxon>Holosporales</taxon>
        <taxon>Candidatus Paracaedibacteraceae</taxon>
        <taxon>Candidatus Odyssella</taxon>
    </lineage>
</organism>
<dbReference type="Pfam" id="PF01189">
    <property type="entry name" value="Methyltr_RsmB-F"/>
    <property type="match status" value="1"/>
</dbReference>
<evidence type="ECO:0000256" key="5">
    <source>
        <dbReference type="PROSITE-ProRule" id="PRU01023"/>
    </source>
</evidence>
<dbReference type="PANTHER" id="PTHR22807:SF53">
    <property type="entry name" value="RIBOSOMAL RNA SMALL SUBUNIT METHYLTRANSFERASE B-RELATED"/>
    <property type="match status" value="1"/>
</dbReference>
<dbReference type="SUPFAM" id="SSF53335">
    <property type="entry name" value="S-adenosyl-L-methionine-dependent methyltransferases"/>
    <property type="match status" value="1"/>
</dbReference>
<dbReference type="Pfam" id="PF22458">
    <property type="entry name" value="RsmF-B_ferredox"/>
    <property type="match status" value="1"/>
</dbReference>
<dbReference type="Gene3D" id="3.30.70.1170">
    <property type="entry name" value="Sun protein, domain 3"/>
    <property type="match status" value="1"/>
</dbReference>
<dbReference type="KEGG" id="paca:ID47_10640"/>
<dbReference type="GO" id="GO:0003723">
    <property type="term" value="F:RNA binding"/>
    <property type="evidence" value="ECO:0007669"/>
    <property type="project" value="UniProtKB-UniRule"/>
</dbReference>
<dbReference type="GO" id="GO:0008173">
    <property type="term" value="F:RNA methyltransferase activity"/>
    <property type="evidence" value="ECO:0007669"/>
    <property type="project" value="InterPro"/>
</dbReference>
<dbReference type="CDD" id="cd02440">
    <property type="entry name" value="AdoMet_MTases"/>
    <property type="match status" value="1"/>
</dbReference>
<evidence type="ECO:0000256" key="2">
    <source>
        <dbReference type="ARBA" id="ARBA00022679"/>
    </source>
</evidence>
<proteinExistence type="inferred from homology"/>
<dbReference type="eggNOG" id="COG0144">
    <property type="taxonomic scope" value="Bacteria"/>
</dbReference>
<reference evidence="7 8" key="1">
    <citation type="submission" date="2014-07" db="EMBL/GenBank/DDBJ databases">
        <title>Comparative genomic insights into amoeba endosymbionts belonging to the families of Holosporaceae and Candidatus Midichloriaceae within Rickettsiales.</title>
        <authorList>
            <person name="Wang Z."/>
            <person name="Wu M."/>
        </authorList>
    </citation>
    <scope>NUCLEOTIDE SEQUENCE [LARGE SCALE GENOMIC DNA]</scope>
    <source>
        <strain evidence="7">PRA3</strain>
    </source>
</reference>
<dbReference type="STRING" id="91604.ID47_10640"/>
<name>A0A077AV98_9PROT</name>
<dbReference type="EMBL" id="CP008941">
    <property type="protein sequence ID" value="AIK97087.1"/>
    <property type="molecule type" value="Genomic_DNA"/>
</dbReference>
<gene>
    <name evidence="7" type="ORF">ID47_10640</name>
</gene>
<accession>A0A077AV98</accession>
<dbReference type="InterPro" id="IPR029063">
    <property type="entry name" value="SAM-dependent_MTases_sf"/>
</dbReference>
<feature type="domain" description="SAM-dependent MTase RsmB/NOP-type" evidence="6">
    <location>
        <begin position="156"/>
        <end position="426"/>
    </location>
</feature>
<keyword evidence="8" id="KW-1185">Reference proteome</keyword>
<dbReference type="OrthoDB" id="9810297at2"/>
<dbReference type="Gene3D" id="3.40.50.150">
    <property type="entry name" value="Vaccinia Virus protein VP39"/>
    <property type="match status" value="1"/>
</dbReference>
<dbReference type="Proteomes" id="UP000028926">
    <property type="component" value="Chromosome"/>
</dbReference>
<evidence type="ECO:0000256" key="1">
    <source>
        <dbReference type="ARBA" id="ARBA00022603"/>
    </source>
</evidence>
<dbReference type="HOGENOM" id="CLU_005316_0_2_5"/>
<feature type="active site" description="Nucleophile" evidence="5">
    <location>
        <position position="370"/>
    </location>
</feature>
<dbReference type="InterPro" id="IPR023267">
    <property type="entry name" value="RCMT"/>
</dbReference>
<dbReference type="AlphaFoldDB" id="A0A077AV98"/>
<dbReference type="InterPro" id="IPR049560">
    <property type="entry name" value="MeTrfase_RsmB-F_NOP2_cat"/>
</dbReference>
<keyword evidence="1 5" id="KW-0489">Methyltransferase</keyword>